<comment type="caution">
    <text evidence="2">The sequence shown here is derived from an EMBL/GenBank/DDBJ whole genome shotgun (WGS) entry which is preliminary data.</text>
</comment>
<gene>
    <name evidence="2" type="ORF">FHW18_001764</name>
</gene>
<dbReference type="RefSeq" id="WP_179585434.1">
    <property type="nucleotide sequence ID" value="NZ_JACBYR010000001.1"/>
</dbReference>
<dbReference type="InterPro" id="IPR037401">
    <property type="entry name" value="SnoaL-like"/>
</dbReference>
<evidence type="ECO:0000259" key="1">
    <source>
        <dbReference type="Pfam" id="PF13577"/>
    </source>
</evidence>
<dbReference type="SUPFAM" id="SSF54427">
    <property type="entry name" value="NTF2-like"/>
    <property type="match status" value="1"/>
</dbReference>
<keyword evidence="3" id="KW-1185">Reference proteome</keyword>
<dbReference type="Proteomes" id="UP000542125">
    <property type="component" value="Unassembled WGS sequence"/>
</dbReference>
<dbReference type="Pfam" id="PF13577">
    <property type="entry name" value="SnoaL_4"/>
    <property type="match status" value="1"/>
</dbReference>
<dbReference type="Gene3D" id="3.10.450.50">
    <property type="match status" value="1"/>
</dbReference>
<dbReference type="EMBL" id="JACBYR010000001">
    <property type="protein sequence ID" value="NYE82493.1"/>
    <property type="molecule type" value="Genomic_DNA"/>
</dbReference>
<feature type="domain" description="SnoaL-like" evidence="1">
    <location>
        <begin position="12"/>
        <end position="139"/>
    </location>
</feature>
<proteinExistence type="predicted"/>
<evidence type="ECO:0000313" key="3">
    <source>
        <dbReference type="Proteomes" id="UP000542125"/>
    </source>
</evidence>
<evidence type="ECO:0000313" key="2">
    <source>
        <dbReference type="EMBL" id="NYE82493.1"/>
    </source>
</evidence>
<reference evidence="2 3" key="1">
    <citation type="submission" date="2020-07" db="EMBL/GenBank/DDBJ databases">
        <title>Genomic Encyclopedia of Type Strains, Phase IV (KMG-V): Genome sequencing to study the core and pangenomes of soil and plant-associated prokaryotes.</title>
        <authorList>
            <person name="Whitman W."/>
        </authorList>
    </citation>
    <scope>NUCLEOTIDE SEQUENCE [LARGE SCALE GENOMIC DNA]</scope>
    <source>
        <strain evidence="2 3">SAS40</strain>
    </source>
</reference>
<dbReference type="AlphaFoldDB" id="A0A7Y9IU27"/>
<accession>A0A7Y9IU27</accession>
<dbReference type="CDD" id="cd00531">
    <property type="entry name" value="NTF2_like"/>
    <property type="match status" value="1"/>
</dbReference>
<sequence>MTDLPDGLDIVERLAAERAIHRLLSTYTHRLDNGDFDGVAELFQHAEMDVLGNVVAGRDGVRKFVEMGLQVHADNTPRTWHTLANVLVDIAPGGDKATSASYYTVHQQTDGLRLQPICTGKYLDEFERHEGQWRFARRTLTLHLVGDLSHHVKGSNEEVVSRRATA</sequence>
<protein>
    <recommendedName>
        <fullName evidence="1">SnoaL-like domain-containing protein</fullName>
    </recommendedName>
</protein>
<name>A0A7Y9IU27_9BURK</name>
<dbReference type="InterPro" id="IPR032710">
    <property type="entry name" value="NTF2-like_dom_sf"/>
</dbReference>
<organism evidence="2 3">
    <name type="scientific">Pigmentiphaga litoralis</name>
    <dbReference type="NCBI Taxonomy" id="516702"/>
    <lineage>
        <taxon>Bacteria</taxon>
        <taxon>Pseudomonadati</taxon>
        <taxon>Pseudomonadota</taxon>
        <taxon>Betaproteobacteria</taxon>
        <taxon>Burkholderiales</taxon>
        <taxon>Alcaligenaceae</taxon>
        <taxon>Pigmentiphaga</taxon>
    </lineage>
</organism>